<keyword evidence="1" id="KW-0812">Transmembrane</keyword>
<proteinExistence type="predicted"/>
<keyword evidence="3" id="KW-1185">Reference proteome</keyword>
<sequence length="434" mass="50412">MFFERYIKSCGLILHKDIVIKNQKEPKKLSQELYFRLSIGIPLFIAVVLLITMILSDELGKQLASIWETYKIPVTIASLSIPLAAWAIANHRSVQTMQGLKLQSHKRLYEMFYEQQNHFEKVMGRRIENAKFKYIEKDDLPVIFSELYEFNKLHQKGEVTLKPSAIEDINRFLSNTGEIIIEFYCQFIEEKEKETGQHIVLDGYIEQLLRFLQSNLHHLSNDIGVRYIELSASSIQVFSYAYSEITRLSYYMGEDFKDVWGRPLDGDGKSADEDVLNTFNAIEKIIKDYSGKSSAATYKDFQEDIYFRNIIKISQATKLQNLVRETYSELISDINLHFDLLVRVEEGVYDKYFILPKGDSGSLELWFKENSDMEGTLFLSCKLNGESHNYEVIVKILDDFVSENGKQKQKYEIGIDMGREFKSLCFAYLKKLSG</sequence>
<keyword evidence="1" id="KW-1133">Transmembrane helix</keyword>
<reference evidence="2 3" key="1">
    <citation type="submission" date="2023-08" db="EMBL/GenBank/DDBJ databases">
        <title>Pseudoalteromonas haloplanktis LL1 genome.</title>
        <authorList>
            <person name="Wu S."/>
        </authorList>
    </citation>
    <scope>NUCLEOTIDE SEQUENCE [LARGE SCALE GENOMIC DNA]</scope>
    <source>
        <strain evidence="2 3">LL1</strain>
    </source>
</reference>
<protein>
    <submittedName>
        <fullName evidence="2">Uncharacterized protein</fullName>
    </submittedName>
</protein>
<organism evidence="2 3">
    <name type="scientific">Pseudoalteromonas haloplanktis</name>
    <name type="common">Alteromonas haloplanktis</name>
    <dbReference type="NCBI Taxonomy" id="228"/>
    <lineage>
        <taxon>Bacteria</taxon>
        <taxon>Pseudomonadati</taxon>
        <taxon>Pseudomonadota</taxon>
        <taxon>Gammaproteobacteria</taxon>
        <taxon>Alteromonadales</taxon>
        <taxon>Pseudoalteromonadaceae</taxon>
        <taxon>Pseudoalteromonas</taxon>
    </lineage>
</organism>
<dbReference type="EMBL" id="JAVIFY010000012">
    <property type="protein sequence ID" value="MDQ9093088.1"/>
    <property type="molecule type" value="Genomic_DNA"/>
</dbReference>
<gene>
    <name evidence="2" type="ORF">RC083_16040</name>
</gene>
<dbReference type="RefSeq" id="WP_309039378.1">
    <property type="nucleotide sequence ID" value="NZ_JAVIFY010000012.1"/>
</dbReference>
<dbReference type="Proteomes" id="UP001226574">
    <property type="component" value="Unassembled WGS sequence"/>
</dbReference>
<accession>A0ABU1BF09</accession>
<comment type="caution">
    <text evidence="2">The sequence shown here is derived from an EMBL/GenBank/DDBJ whole genome shotgun (WGS) entry which is preliminary data.</text>
</comment>
<evidence type="ECO:0000256" key="1">
    <source>
        <dbReference type="SAM" id="Phobius"/>
    </source>
</evidence>
<feature type="transmembrane region" description="Helical" evidence="1">
    <location>
        <begin position="33"/>
        <end position="55"/>
    </location>
</feature>
<name>A0ABU1BF09_PSEHA</name>
<evidence type="ECO:0000313" key="2">
    <source>
        <dbReference type="EMBL" id="MDQ9093088.1"/>
    </source>
</evidence>
<keyword evidence="1" id="KW-0472">Membrane</keyword>
<evidence type="ECO:0000313" key="3">
    <source>
        <dbReference type="Proteomes" id="UP001226574"/>
    </source>
</evidence>